<accession>A0A7D4Q7H8</accession>
<keyword evidence="3" id="KW-1185">Reference proteome</keyword>
<dbReference type="InterPro" id="IPR003695">
    <property type="entry name" value="Ppx_GppA_N"/>
</dbReference>
<dbReference type="PANTHER" id="PTHR30005:SF0">
    <property type="entry name" value="RETROGRADE REGULATION PROTEIN 2"/>
    <property type="match status" value="1"/>
</dbReference>
<evidence type="ECO:0000313" key="3">
    <source>
        <dbReference type="Proteomes" id="UP000505355"/>
    </source>
</evidence>
<protein>
    <submittedName>
        <fullName evidence="2">Exopolyphosphatase</fullName>
    </submittedName>
</protein>
<dbReference type="InterPro" id="IPR043129">
    <property type="entry name" value="ATPase_NBD"/>
</dbReference>
<dbReference type="EMBL" id="CP054139">
    <property type="protein sequence ID" value="QKJ30011.1"/>
    <property type="molecule type" value="Genomic_DNA"/>
</dbReference>
<dbReference type="RefSeq" id="WP_173414701.1">
    <property type="nucleotide sequence ID" value="NZ_CP054139.1"/>
</dbReference>
<gene>
    <name evidence="2" type="ORF">HQ865_09660</name>
</gene>
<dbReference type="CDD" id="cd24055">
    <property type="entry name" value="ASKHA_NBD_ChPPX-like"/>
    <property type="match status" value="1"/>
</dbReference>
<dbReference type="PANTHER" id="PTHR30005">
    <property type="entry name" value="EXOPOLYPHOSPHATASE"/>
    <property type="match status" value="1"/>
</dbReference>
<proteinExistence type="predicted"/>
<organism evidence="2 3">
    <name type="scientific">Mucilaginibacter mali</name>
    <dbReference type="NCBI Taxonomy" id="2740462"/>
    <lineage>
        <taxon>Bacteria</taxon>
        <taxon>Pseudomonadati</taxon>
        <taxon>Bacteroidota</taxon>
        <taxon>Sphingobacteriia</taxon>
        <taxon>Sphingobacteriales</taxon>
        <taxon>Sphingobacteriaceae</taxon>
        <taxon>Mucilaginibacter</taxon>
    </lineage>
</organism>
<dbReference type="KEGG" id="mmab:HQ865_09660"/>
<dbReference type="SUPFAM" id="SSF53067">
    <property type="entry name" value="Actin-like ATPase domain"/>
    <property type="match status" value="2"/>
</dbReference>
<feature type="domain" description="Ppx/GppA phosphatase N-terminal" evidence="1">
    <location>
        <begin position="25"/>
        <end position="307"/>
    </location>
</feature>
<dbReference type="Gene3D" id="3.30.420.150">
    <property type="entry name" value="Exopolyphosphatase. Domain 2"/>
    <property type="match status" value="1"/>
</dbReference>
<reference evidence="2 3" key="1">
    <citation type="submission" date="2020-05" db="EMBL/GenBank/DDBJ databases">
        <title>Mucilaginibacter mali sp. nov.</title>
        <authorList>
            <person name="Kim H.S."/>
            <person name="Lee K.C."/>
            <person name="Suh M.K."/>
            <person name="Kim J.-S."/>
            <person name="Han K.-I."/>
            <person name="Eom M.K."/>
            <person name="Shin Y.K."/>
            <person name="Lee J.-S."/>
        </authorList>
    </citation>
    <scope>NUCLEOTIDE SEQUENCE [LARGE SCALE GENOMIC DNA]</scope>
    <source>
        <strain evidence="2 3">G2-14</strain>
    </source>
</reference>
<evidence type="ECO:0000259" key="1">
    <source>
        <dbReference type="Pfam" id="PF02541"/>
    </source>
</evidence>
<sequence>MNKPIAVMDLGTNTFHLLIAENNPDDPKELLHLYEPVRLGKGGINKGIIQPDAFERGINTMQKFRDNMDRFNVGQVKAIATSALRSTSNGKDFIAKVKQQTGIQIEVIDGEREAGYIYRGVKASGCLSGDNSLIIDIGGGSVEFIICNDHGISWKQSFEIGAARLMERYHEVDPISAESVSELQGYLDQILVPLFEAAKDVHIQKLIGSSGAFETFAEVMELEKGHHFDLKAIKSMELNTEEFEELTARLISSSHDERAATKGIIPLRVDMIVVASLITRYVMDRLQIYQVAMSMYSLKEGVLAELLG</sequence>
<dbReference type="Gene3D" id="3.30.420.40">
    <property type="match status" value="1"/>
</dbReference>
<dbReference type="Pfam" id="PF02541">
    <property type="entry name" value="Ppx-GppA"/>
    <property type="match status" value="1"/>
</dbReference>
<dbReference type="InterPro" id="IPR050273">
    <property type="entry name" value="GppA/Ppx_hydrolase"/>
</dbReference>
<evidence type="ECO:0000313" key="2">
    <source>
        <dbReference type="EMBL" id="QKJ30011.1"/>
    </source>
</evidence>
<name>A0A7D4Q7H8_9SPHI</name>
<dbReference type="Proteomes" id="UP000505355">
    <property type="component" value="Chromosome"/>
</dbReference>
<dbReference type="GO" id="GO:0016462">
    <property type="term" value="F:pyrophosphatase activity"/>
    <property type="evidence" value="ECO:0007669"/>
    <property type="project" value="TreeGrafter"/>
</dbReference>
<dbReference type="AlphaFoldDB" id="A0A7D4Q7H8"/>